<evidence type="ECO:0000256" key="1">
    <source>
        <dbReference type="ARBA" id="ARBA00005762"/>
    </source>
</evidence>
<name>A0AAF5PJX5_WUCBA</name>
<dbReference type="GO" id="GO:0003968">
    <property type="term" value="F:RNA-directed RNA polymerase activity"/>
    <property type="evidence" value="ECO:0007669"/>
    <property type="project" value="UniProtKB-KW"/>
</dbReference>
<dbReference type="Pfam" id="PF25359">
    <property type="entry name" value="PH_met_RdRP"/>
    <property type="match status" value="1"/>
</dbReference>
<keyword evidence="3" id="KW-0696">RNA-directed RNA polymerase</keyword>
<comment type="catalytic activity">
    <reaction evidence="8">
        <text>RNA(n) + a ribonucleoside 5'-triphosphate = RNA(n+1) + diphosphate</text>
        <dbReference type="Rhea" id="RHEA:21248"/>
        <dbReference type="Rhea" id="RHEA-COMP:14527"/>
        <dbReference type="Rhea" id="RHEA-COMP:17342"/>
        <dbReference type="ChEBI" id="CHEBI:33019"/>
        <dbReference type="ChEBI" id="CHEBI:61557"/>
        <dbReference type="ChEBI" id="CHEBI:140395"/>
        <dbReference type="EC" id="2.7.7.48"/>
    </reaction>
</comment>
<evidence type="ECO:0000259" key="9">
    <source>
        <dbReference type="PROSITE" id="PS51140"/>
    </source>
</evidence>
<keyword evidence="5" id="KW-0548">Nucleotidyltransferase</keyword>
<proteinExistence type="inferred from homology"/>
<dbReference type="Pfam" id="PF24934">
    <property type="entry name" value="DUF7752"/>
    <property type="match status" value="1"/>
</dbReference>
<keyword evidence="4" id="KW-0808">Transferase</keyword>
<reference evidence="10" key="2">
    <citation type="journal article" date="2016" name="Mol. Ecol.">
        <title>Population genomics of the filarial nematode parasite Wuchereria bancrofti from mosquitoes.</title>
        <authorList>
            <person name="Small S.T."/>
            <person name="Reimer L.J."/>
            <person name="Tisch D.J."/>
            <person name="King C.L."/>
            <person name="Christensen B.M."/>
            <person name="Siba P.M."/>
            <person name="Kazura J.W."/>
            <person name="Serre D."/>
            <person name="Zimmerman P.A."/>
        </authorList>
    </citation>
    <scope>NUCLEOTIDE SEQUENCE</scope>
    <source>
        <strain evidence="10">pt0022</strain>
    </source>
</reference>
<dbReference type="InterPro" id="IPR003892">
    <property type="entry name" value="CUE"/>
</dbReference>
<protein>
    <recommendedName>
        <fullName evidence="2">RNA-directed RNA polymerase</fullName>
        <ecNumber evidence="2">2.7.7.48</ecNumber>
    </recommendedName>
</protein>
<evidence type="ECO:0000313" key="11">
    <source>
        <dbReference type="WBParaSite" id="mrna-Wban_01768"/>
    </source>
</evidence>
<evidence type="ECO:0000313" key="10">
    <source>
        <dbReference type="Proteomes" id="UP000093561"/>
    </source>
</evidence>
<accession>A0AAF5PJX5</accession>
<dbReference type="InterPro" id="IPR057596">
    <property type="entry name" value="RDRP_core"/>
</dbReference>
<dbReference type="PANTHER" id="PTHR23079:SF55">
    <property type="entry name" value="RNA-DIRECTED RNA POLYMERASE"/>
    <property type="match status" value="1"/>
</dbReference>
<dbReference type="InterPro" id="IPR056654">
    <property type="entry name" value="DUF7752"/>
</dbReference>
<keyword evidence="6" id="KW-0694">RNA-binding</keyword>
<dbReference type="Proteomes" id="UP000093561">
    <property type="component" value="Unassembled WGS sequence"/>
</dbReference>
<dbReference type="InterPro" id="IPR007855">
    <property type="entry name" value="RDRP"/>
</dbReference>
<evidence type="ECO:0000256" key="2">
    <source>
        <dbReference type="ARBA" id="ARBA00012494"/>
    </source>
</evidence>
<evidence type="ECO:0000256" key="6">
    <source>
        <dbReference type="ARBA" id="ARBA00022884"/>
    </source>
</evidence>
<organism evidence="10 11">
    <name type="scientific">Wuchereria bancrofti</name>
    <dbReference type="NCBI Taxonomy" id="6293"/>
    <lineage>
        <taxon>Eukaryota</taxon>
        <taxon>Metazoa</taxon>
        <taxon>Ecdysozoa</taxon>
        <taxon>Nematoda</taxon>
        <taxon>Chromadorea</taxon>
        <taxon>Rhabditida</taxon>
        <taxon>Spirurina</taxon>
        <taxon>Spiruromorpha</taxon>
        <taxon>Filarioidea</taxon>
        <taxon>Onchocercidae</taxon>
        <taxon>Wuchereria</taxon>
    </lineage>
</organism>
<reference evidence="11" key="3">
    <citation type="submission" date="2024-02" db="UniProtKB">
        <authorList>
            <consortium name="WormBaseParasite"/>
        </authorList>
    </citation>
    <scope>IDENTIFICATION</scope>
    <source>
        <strain evidence="11">pt0022</strain>
    </source>
</reference>
<dbReference type="InterPro" id="IPR057493">
    <property type="entry name" value="PH_RdRP-assoc"/>
</dbReference>
<dbReference type="Pfam" id="PF26253">
    <property type="entry name" value="RdRP_head"/>
    <property type="match status" value="1"/>
</dbReference>
<keyword evidence="7" id="KW-0943">RNA-mediated gene silencing</keyword>
<dbReference type="GO" id="GO:0031380">
    <property type="term" value="C:nuclear RNA-directed RNA polymerase complex"/>
    <property type="evidence" value="ECO:0007669"/>
    <property type="project" value="TreeGrafter"/>
</dbReference>
<dbReference type="Pfam" id="PF05183">
    <property type="entry name" value="RdRP"/>
    <property type="match status" value="1"/>
</dbReference>
<dbReference type="PROSITE" id="PS51140">
    <property type="entry name" value="CUE"/>
    <property type="match status" value="1"/>
</dbReference>
<dbReference type="EC" id="2.7.7.48" evidence="2"/>
<dbReference type="InterPro" id="IPR058752">
    <property type="entry name" value="RDRP_C_head"/>
</dbReference>
<dbReference type="GO" id="GO:0030422">
    <property type="term" value="P:siRNA processing"/>
    <property type="evidence" value="ECO:0007669"/>
    <property type="project" value="TreeGrafter"/>
</dbReference>
<evidence type="ECO:0000256" key="4">
    <source>
        <dbReference type="ARBA" id="ARBA00022679"/>
    </source>
</evidence>
<reference evidence="10" key="1">
    <citation type="submission" date="2015-03" db="EMBL/GenBank/DDBJ databases">
        <title>Wuchereria bancrofti Genome Sequencing Papua New Guinea Strain.</title>
        <authorList>
            <person name="Small S.T."/>
            <person name="Serre D."/>
            <person name="Zimmerman P.A."/>
        </authorList>
    </citation>
    <scope>NUCLEOTIDE SEQUENCE [LARGE SCALE GENOMIC DNA]</scope>
    <source>
        <strain evidence="10">pt0022</strain>
    </source>
</reference>
<evidence type="ECO:0000256" key="7">
    <source>
        <dbReference type="ARBA" id="ARBA00023158"/>
    </source>
</evidence>
<dbReference type="GO" id="GO:0003723">
    <property type="term" value="F:RNA binding"/>
    <property type="evidence" value="ECO:0007669"/>
    <property type="project" value="UniProtKB-KW"/>
</dbReference>
<sequence>MFPCLSIEQIRFLLWEANGNVEDTVEMAFELLNDRPSTSAVSPLEQSINVDYRMAIRRNQFTITSISPVRDGLIRENYLNGKHSMAVKQKAIIVKLKLMVSVEGIPKEQIKYILKSILQNCNCSIRSFNELIPCLQAAYEEKCVEVQIGIELPCDKRSNQDALIEFTKSFTVESGYGLETQPYMEIQNIDRILTDIRPDHTNVDILWIGIGNMPNMGLFFIRGEYVTKYNTSSNKLIVNSVCETKINNAAGNHTLLSWAHFEHDRRLLTIYFAIEKVTQAHDGLSYIGYKFVITYNSFHMVIVDCDSDPDEKDNYIYIYLRHPPQLWEAIPRIMTNGKRVLNIEQCRDWIRVGSFPGSEHFAGCSQETLAESSWFSFSISKETVKPERMFPDEVLKWQRRPLSVKLAPTRQLFDIIARWKCRAKCRIFFAAIMKIPRREIPDIPILELPSFRLNYALQALLSRGSVVKDQLFDVSQPSLNNLFFERINYAAKECLLACEVTLDSALAAVDERRRISLLNFFEHNYFRKLNALQRISDDNEAASLSDLPQNCVLIRKVMATPLRLLLLPPEVMMTNRVIRHFGEEYALRCVFRDDNGQRLVPKEFTRGRSLQDQSLIIPDLIYRTLGTGLHIASRHYQFLAWSNSQMRDGGCYMYSDATVNDEVHGEMVYNVEDIRRWMGDFTASKNVPKLMSRMGQCFTQAQPTIMLKKDDWKVEDDILGGIVHPETGEVFNFSDGVGRISKKYADRIAKTLGLCPTPSCYQVRFKGFKGVLCIDPLLDELDQANIVFRKSQKKFEEDEESAAEVEVVKYSMPSPVCLNRPLIMILDQVSEKQGRHLHKKVCNRIHSLLELELDKLAAMMFDENIATEELSSRLSLPIDFHQLHSNGITFTNEPFFRSLLIAVHRYNIKLHLSKSKIFLPCSMGRTMYGVIDDTGLLQYGQVFIQYSSSMQYVLTKKIVYTGSVMVTKNPCHVAGDVRMFEAVYQDALLHLCDVIVFPRYGPRPHSDEMAGSDLDGDEYTVIFDKELFFENNERAMFFPKSIPSECGTPPTTGDMIDFFLKYLSQDSIGRMSNAHLIMCDRLGLFHEICDDIARKCAVAVDFPKTGVAAKPLLSHEQCEVMPDYMQNMIRPSYRSKRLLGELYRKARRVEDISEIVQGTKFADYCDPQLYDESLFHEQSELIQESLRLRDEYHSRIQQLMDEYGISDEASVISGHSMTIKRIIEMEKDDYSFYHSDKIVELRYSRIFSYFRREFFKEFGGESDFLTVDAFGKREMRWNMALITKAKAWYAVTYTSAFRSSEFRSFPWIVWDILLIIKRQIALMLKSPTSSTNPLAIHLTRAIETFCYYHHASLKQFVNEISLGPMRLEAFVRYSQRYGSNVEMPCFVIDNWLRVEGIYERSALRRIHTVVLFLQFSVGILHGKHTSDELMNRHPIYFEKLDHLRDNPETADLACSTGEILFAFLRYLASRQFACANFIRFRLGGMMQGKKGASIFTRPEQWSALHAVAFRAFHHIAITANFDALRIMEHGDDVARYEWDFGESDTPVIVSGELCNHKDLSLQRINAALKKWSGVYEIMSRATKHEQLLITCTGSILARQRLHRILLMEPERLFDAVLTDTMPKEARDDFL</sequence>
<evidence type="ECO:0000256" key="8">
    <source>
        <dbReference type="ARBA" id="ARBA00048744"/>
    </source>
</evidence>
<dbReference type="PANTHER" id="PTHR23079">
    <property type="entry name" value="RNA-DEPENDENT RNA POLYMERASE"/>
    <property type="match status" value="1"/>
</dbReference>
<dbReference type="GO" id="GO:0043130">
    <property type="term" value="F:ubiquitin binding"/>
    <property type="evidence" value="ECO:0007669"/>
    <property type="project" value="InterPro"/>
</dbReference>
<comment type="similarity">
    <text evidence="1">Belongs to the RdRP family.</text>
</comment>
<feature type="domain" description="CUE" evidence="9">
    <location>
        <begin position="1"/>
        <end position="34"/>
    </location>
</feature>
<evidence type="ECO:0000256" key="5">
    <source>
        <dbReference type="ARBA" id="ARBA00022695"/>
    </source>
</evidence>
<dbReference type="WBParaSite" id="mrna-Wban_01768">
    <property type="protein sequence ID" value="mrna-Wban_01768"/>
    <property type="gene ID" value="Wban_01768"/>
</dbReference>
<evidence type="ECO:0000256" key="3">
    <source>
        <dbReference type="ARBA" id="ARBA00022484"/>
    </source>
</evidence>